<keyword evidence="3 5" id="KW-1133">Transmembrane helix</keyword>
<dbReference type="GO" id="GO:0016020">
    <property type="term" value="C:membrane"/>
    <property type="evidence" value="ECO:0007669"/>
    <property type="project" value="UniProtKB-SubCell"/>
</dbReference>
<keyword evidence="2 5" id="KW-0812">Transmembrane</keyword>
<comment type="caution">
    <text evidence="6">The sequence shown here is derived from an EMBL/GenBank/DDBJ whole genome shotgun (WGS) entry which is preliminary data.</text>
</comment>
<dbReference type="Gene3D" id="1.20.1250.20">
    <property type="entry name" value="MFS general substrate transporter like domains"/>
    <property type="match status" value="1"/>
</dbReference>
<feature type="transmembrane region" description="Helical" evidence="5">
    <location>
        <begin position="50"/>
        <end position="73"/>
    </location>
</feature>
<protein>
    <recommendedName>
        <fullName evidence="8">Major facilitator superfamily (MFS) profile domain-containing protein</fullName>
    </recommendedName>
</protein>
<dbReference type="PANTHER" id="PTHR21576">
    <property type="entry name" value="UNCHARACTERIZED NODULIN-LIKE PROTEIN"/>
    <property type="match status" value="1"/>
</dbReference>
<organism evidence="6 7">
    <name type="scientific">Clydaea vesicula</name>
    <dbReference type="NCBI Taxonomy" id="447962"/>
    <lineage>
        <taxon>Eukaryota</taxon>
        <taxon>Fungi</taxon>
        <taxon>Fungi incertae sedis</taxon>
        <taxon>Chytridiomycota</taxon>
        <taxon>Chytridiomycota incertae sedis</taxon>
        <taxon>Chytridiomycetes</taxon>
        <taxon>Lobulomycetales</taxon>
        <taxon>Lobulomycetaceae</taxon>
        <taxon>Clydaea</taxon>
    </lineage>
</organism>
<feature type="transmembrane region" description="Helical" evidence="5">
    <location>
        <begin position="16"/>
        <end position="38"/>
    </location>
</feature>
<feature type="non-terminal residue" evidence="6">
    <location>
        <position position="102"/>
    </location>
</feature>
<evidence type="ECO:0000313" key="7">
    <source>
        <dbReference type="Proteomes" id="UP001211065"/>
    </source>
</evidence>
<accession>A0AAD5TU25</accession>
<gene>
    <name evidence="6" type="ORF">HK099_001311</name>
</gene>
<dbReference type="AlphaFoldDB" id="A0AAD5TU25"/>
<sequence>MVDNLKEVNQSDLFKLLVTSTFIGLSYGVCWTSIPVLINEYFGVKKFATHWGWMTLLPAVGGQICSTVFGYIYDKHRISIISDGVEQKGKCYGRICFQFSYM</sequence>
<evidence type="ECO:0000256" key="3">
    <source>
        <dbReference type="ARBA" id="ARBA00022989"/>
    </source>
</evidence>
<evidence type="ECO:0000313" key="6">
    <source>
        <dbReference type="EMBL" id="KAJ3203960.1"/>
    </source>
</evidence>
<evidence type="ECO:0000256" key="1">
    <source>
        <dbReference type="ARBA" id="ARBA00004141"/>
    </source>
</evidence>
<proteinExistence type="predicted"/>
<dbReference type="Proteomes" id="UP001211065">
    <property type="component" value="Unassembled WGS sequence"/>
</dbReference>
<evidence type="ECO:0000256" key="2">
    <source>
        <dbReference type="ARBA" id="ARBA00022692"/>
    </source>
</evidence>
<dbReference type="InterPro" id="IPR036259">
    <property type="entry name" value="MFS_trans_sf"/>
</dbReference>
<evidence type="ECO:0000256" key="4">
    <source>
        <dbReference type="ARBA" id="ARBA00023136"/>
    </source>
</evidence>
<comment type="subcellular location">
    <subcellularLocation>
        <location evidence="1">Membrane</location>
        <topology evidence="1">Multi-pass membrane protein</topology>
    </subcellularLocation>
</comment>
<keyword evidence="4 5" id="KW-0472">Membrane</keyword>
<reference evidence="6" key="1">
    <citation type="submission" date="2020-05" db="EMBL/GenBank/DDBJ databases">
        <title>Phylogenomic resolution of chytrid fungi.</title>
        <authorList>
            <person name="Stajich J.E."/>
            <person name="Amses K."/>
            <person name="Simmons R."/>
            <person name="Seto K."/>
            <person name="Myers J."/>
            <person name="Bonds A."/>
            <person name="Quandt C.A."/>
            <person name="Barry K."/>
            <person name="Liu P."/>
            <person name="Grigoriev I."/>
            <person name="Longcore J.E."/>
            <person name="James T.Y."/>
        </authorList>
    </citation>
    <scope>NUCLEOTIDE SEQUENCE</scope>
    <source>
        <strain evidence="6">JEL0476</strain>
    </source>
</reference>
<dbReference type="SUPFAM" id="SSF103473">
    <property type="entry name" value="MFS general substrate transporter"/>
    <property type="match status" value="1"/>
</dbReference>
<name>A0AAD5TU25_9FUNG</name>
<dbReference type="PANTHER" id="PTHR21576:SF158">
    <property type="entry name" value="RIBOSOMAL RNA-PROCESSING PROTEIN 12-LIKE CONSERVED DOMAIN-CONTAINING PROTEIN"/>
    <property type="match status" value="1"/>
</dbReference>
<evidence type="ECO:0008006" key="8">
    <source>
        <dbReference type="Google" id="ProtNLM"/>
    </source>
</evidence>
<evidence type="ECO:0000256" key="5">
    <source>
        <dbReference type="SAM" id="Phobius"/>
    </source>
</evidence>
<dbReference type="EMBL" id="JADGJW010001357">
    <property type="protein sequence ID" value="KAJ3203960.1"/>
    <property type="molecule type" value="Genomic_DNA"/>
</dbReference>
<keyword evidence="7" id="KW-1185">Reference proteome</keyword>